<dbReference type="EMBL" id="QGMY01000007">
    <property type="protein sequence ID" value="PWR72332.1"/>
    <property type="molecule type" value="Genomic_DNA"/>
</dbReference>
<evidence type="ECO:0000313" key="2">
    <source>
        <dbReference type="EMBL" id="PWR72332.1"/>
    </source>
</evidence>
<keyword evidence="1" id="KW-1133">Transmembrane helix</keyword>
<feature type="transmembrane region" description="Helical" evidence="1">
    <location>
        <begin position="7"/>
        <end position="27"/>
    </location>
</feature>
<feature type="transmembrane region" description="Helical" evidence="1">
    <location>
        <begin position="33"/>
        <end position="57"/>
    </location>
</feature>
<dbReference type="AlphaFoldDB" id="A0A2V2MWQ6"/>
<dbReference type="GeneID" id="97548122"/>
<evidence type="ECO:0000256" key="1">
    <source>
        <dbReference type="SAM" id="Phobius"/>
    </source>
</evidence>
<proteinExistence type="predicted"/>
<sequence length="59" mass="6136">MDKMGLGMLIVGIVLILGGAYGIWFFLPDVINVVKGAIGIVALLAGIMFAGIGFILVKD</sequence>
<reference evidence="2 3" key="1">
    <citation type="submission" date="2018-05" db="EMBL/GenBank/DDBJ databases">
        <title>Draft genome of Methanospirillum lacunae Ki8-1.</title>
        <authorList>
            <person name="Dueholm M.S."/>
            <person name="Nielsen P.H."/>
            <person name="Bakmann L.F."/>
            <person name="Otzen D.E."/>
        </authorList>
    </citation>
    <scope>NUCLEOTIDE SEQUENCE [LARGE SCALE GENOMIC DNA]</scope>
    <source>
        <strain evidence="2 3">Ki8-1</strain>
    </source>
</reference>
<dbReference type="Proteomes" id="UP000245657">
    <property type="component" value="Unassembled WGS sequence"/>
</dbReference>
<comment type="caution">
    <text evidence="2">The sequence shown here is derived from an EMBL/GenBank/DDBJ whole genome shotgun (WGS) entry which is preliminary data.</text>
</comment>
<keyword evidence="3" id="KW-1185">Reference proteome</keyword>
<evidence type="ECO:0000313" key="3">
    <source>
        <dbReference type="Proteomes" id="UP000245657"/>
    </source>
</evidence>
<keyword evidence="1" id="KW-0812">Transmembrane</keyword>
<gene>
    <name evidence="2" type="ORF">DK846_08465</name>
</gene>
<accession>A0A2V2MWQ6</accession>
<dbReference type="RefSeq" id="WP_109968821.1">
    <property type="nucleotide sequence ID" value="NZ_CP176093.1"/>
</dbReference>
<keyword evidence="1" id="KW-0472">Membrane</keyword>
<name>A0A2V2MWQ6_9EURY</name>
<protein>
    <submittedName>
        <fullName evidence="2">Uncharacterized protein</fullName>
    </submittedName>
</protein>
<organism evidence="2 3">
    <name type="scientific">Methanospirillum lacunae</name>
    <dbReference type="NCBI Taxonomy" id="668570"/>
    <lineage>
        <taxon>Archaea</taxon>
        <taxon>Methanobacteriati</taxon>
        <taxon>Methanobacteriota</taxon>
        <taxon>Stenosarchaea group</taxon>
        <taxon>Methanomicrobia</taxon>
        <taxon>Methanomicrobiales</taxon>
        <taxon>Methanospirillaceae</taxon>
        <taxon>Methanospirillum</taxon>
    </lineage>
</organism>
<dbReference type="OrthoDB" id="383407at2157"/>